<evidence type="ECO:0000256" key="4">
    <source>
        <dbReference type="ARBA" id="ARBA00023163"/>
    </source>
</evidence>
<dbReference type="GO" id="GO:0006351">
    <property type="term" value="P:DNA-templated transcription"/>
    <property type="evidence" value="ECO:0007669"/>
    <property type="project" value="InterPro"/>
</dbReference>
<dbReference type="OrthoDB" id="1924787at2759"/>
<dbReference type="PANTHER" id="PTHR47338">
    <property type="entry name" value="ZN(II)2CYS6 TRANSCRIPTION FACTOR (EUROFUNG)-RELATED"/>
    <property type="match status" value="1"/>
</dbReference>
<keyword evidence="5" id="KW-0539">Nucleus</keyword>
<dbReference type="RefSeq" id="XP_043165057.1">
    <property type="nucleotide sequence ID" value="XM_043309122.1"/>
</dbReference>
<name>A0A8J2MXT2_9PLEO</name>
<keyword evidence="3" id="KW-0805">Transcription regulation</keyword>
<dbReference type="InterPro" id="IPR050815">
    <property type="entry name" value="TF_fung"/>
</dbReference>
<dbReference type="Proteomes" id="UP000676310">
    <property type="component" value="Unassembled WGS sequence"/>
</dbReference>
<dbReference type="Pfam" id="PF04082">
    <property type="entry name" value="Fungal_trans"/>
    <property type="match status" value="1"/>
</dbReference>
<evidence type="ECO:0000256" key="1">
    <source>
        <dbReference type="ARBA" id="ARBA00004123"/>
    </source>
</evidence>
<reference evidence="7" key="1">
    <citation type="submission" date="2021-05" db="EMBL/GenBank/DDBJ databases">
        <authorList>
            <person name="Stam R."/>
        </authorList>
    </citation>
    <scope>NUCLEOTIDE SEQUENCE</scope>
    <source>
        <strain evidence="7">CS162</strain>
    </source>
</reference>
<dbReference type="PANTHER" id="PTHR47338:SF16">
    <property type="entry name" value="TRANSCRIPTION FACTOR, PUTATIVE (AFU_ORTHOLOGUE AFUA_2G09360)-RELATED"/>
    <property type="match status" value="1"/>
</dbReference>
<evidence type="ECO:0000313" key="8">
    <source>
        <dbReference type="Proteomes" id="UP000676310"/>
    </source>
</evidence>
<sequence length="248" mass="27835">MYHKASFMDDVINNRVPPIVLFAIFALAARFSTDKFFDGTDPRERGEVYRSASERLFSIRELTPTTVQVCVLLGAYAAASGETDVENLYYSMGGRLSLALDLSNRPVTNLVEREVNIRTWWTLCMVDVWSSTAVRLPRIMPFDSAVPLPVDEIPFSAMSSGLRGDVSDQTLCASSPLLAEMVKLNRILARIIDFNRVCVSEHLEGPPLERGIRELSRDLDVWLEEVPHHMRDTPANLEAFASRGLGRM</sequence>
<dbReference type="GeneID" id="67012870"/>
<keyword evidence="4" id="KW-0804">Transcription</keyword>
<dbReference type="InterPro" id="IPR007219">
    <property type="entry name" value="XnlR_reg_dom"/>
</dbReference>
<protein>
    <recommendedName>
        <fullName evidence="6">Xylanolytic transcriptional activator regulatory domain-containing protein</fullName>
    </recommendedName>
</protein>
<dbReference type="GO" id="GO:0008270">
    <property type="term" value="F:zinc ion binding"/>
    <property type="evidence" value="ECO:0007669"/>
    <property type="project" value="InterPro"/>
</dbReference>
<keyword evidence="8" id="KW-1185">Reference proteome</keyword>
<organism evidence="7 8">
    <name type="scientific">Alternaria atra</name>
    <dbReference type="NCBI Taxonomy" id="119953"/>
    <lineage>
        <taxon>Eukaryota</taxon>
        <taxon>Fungi</taxon>
        <taxon>Dikarya</taxon>
        <taxon>Ascomycota</taxon>
        <taxon>Pezizomycotina</taxon>
        <taxon>Dothideomycetes</taxon>
        <taxon>Pleosporomycetidae</taxon>
        <taxon>Pleosporales</taxon>
        <taxon>Pleosporineae</taxon>
        <taxon>Pleosporaceae</taxon>
        <taxon>Alternaria</taxon>
        <taxon>Alternaria sect. Ulocladioides</taxon>
    </lineage>
</organism>
<evidence type="ECO:0000259" key="6">
    <source>
        <dbReference type="Pfam" id="PF04082"/>
    </source>
</evidence>
<proteinExistence type="predicted"/>
<feature type="domain" description="Xylanolytic transcriptional activator regulatory" evidence="6">
    <location>
        <begin position="2"/>
        <end position="223"/>
    </location>
</feature>
<evidence type="ECO:0000313" key="7">
    <source>
        <dbReference type="EMBL" id="CAG5144339.1"/>
    </source>
</evidence>
<dbReference type="GO" id="GO:0005634">
    <property type="term" value="C:nucleus"/>
    <property type="evidence" value="ECO:0007669"/>
    <property type="project" value="UniProtKB-SubCell"/>
</dbReference>
<dbReference type="EMBL" id="CAJRGZ010000015">
    <property type="protein sequence ID" value="CAG5144339.1"/>
    <property type="molecule type" value="Genomic_DNA"/>
</dbReference>
<dbReference type="CDD" id="cd12148">
    <property type="entry name" value="fungal_TF_MHR"/>
    <property type="match status" value="1"/>
</dbReference>
<comment type="caution">
    <text evidence="7">The sequence shown here is derived from an EMBL/GenBank/DDBJ whole genome shotgun (WGS) entry which is preliminary data.</text>
</comment>
<accession>A0A8J2MXT2</accession>
<gene>
    <name evidence="7" type="ORF">ALTATR162_LOCUS1526</name>
</gene>
<keyword evidence="2" id="KW-0479">Metal-binding</keyword>
<dbReference type="AlphaFoldDB" id="A0A8J2MXT2"/>
<evidence type="ECO:0000256" key="2">
    <source>
        <dbReference type="ARBA" id="ARBA00022723"/>
    </source>
</evidence>
<dbReference type="GO" id="GO:0003677">
    <property type="term" value="F:DNA binding"/>
    <property type="evidence" value="ECO:0007669"/>
    <property type="project" value="InterPro"/>
</dbReference>
<dbReference type="GO" id="GO:0000981">
    <property type="term" value="F:DNA-binding transcription factor activity, RNA polymerase II-specific"/>
    <property type="evidence" value="ECO:0007669"/>
    <property type="project" value="InterPro"/>
</dbReference>
<evidence type="ECO:0000256" key="5">
    <source>
        <dbReference type="ARBA" id="ARBA00023242"/>
    </source>
</evidence>
<evidence type="ECO:0000256" key="3">
    <source>
        <dbReference type="ARBA" id="ARBA00023015"/>
    </source>
</evidence>
<comment type="subcellular location">
    <subcellularLocation>
        <location evidence="1">Nucleus</location>
    </subcellularLocation>
</comment>